<reference evidence="5" key="1">
    <citation type="journal article" date="2017" name="Biotechnol. Biofuels">
        <title>Evaluation of environmental bacterial communities as a factor affecting the growth of duckweed Lemna minor.</title>
        <authorList>
            <person name="Ishizawa H."/>
            <person name="Kuroda M."/>
            <person name="Morikawa M."/>
            <person name="Ike M."/>
        </authorList>
    </citation>
    <scope>NUCLEOTIDE SEQUENCE [LARGE SCALE GENOMIC DNA]</scope>
    <source>
        <strain evidence="5">M6</strain>
    </source>
</reference>
<dbReference type="PANTHER" id="PTHR30273">
    <property type="entry name" value="PERIPLASMIC SIGNAL SENSOR AND SIGMA FACTOR ACTIVATOR FECR-RELATED"/>
    <property type="match status" value="1"/>
</dbReference>
<dbReference type="Pfam" id="PF16220">
    <property type="entry name" value="DUF4880"/>
    <property type="match status" value="1"/>
</dbReference>
<dbReference type="Proteomes" id="UP000278756">
    <property type="component" value="Plasmid pASEM-1"/>
</dbReference>
<proteinExistence type="predicted"/>
<sequence>MSRIDEQALDWVVRQASGPLNEELQQAFNDWYDRGTREQGAYLRAQALWQRLDQAAMDTDLTPPMVLPVAVKRSGWRPDRRLVMGGAIAACAAAAFVGLRAFQTPVATLVLETGLGEISNHPLEDRSLVSLNSDSRIEVRMTPERRQVTLVKGEALFQVAKNPQRPFVVTAGSVSVRAVGTAFSVRLRGEGAEVLVTEGVVEVTENGTSTRLRAGEAGHIAQNAVSVRSDPSEVSRKLAWREGRIVLANQSLAEAAEEFNRYNRTKIYIADPALSRRKLVGQYGLSQPEKFAENVHELMGVPVSVSADRIDIGRRPD</sequence>
<dbReference type="RefSeq" id="WP_232037201.1">
    <property type="nucleotide sequence ID" value="NZ_AP018829.1"/>
</dbReference>
<keyword evidence="4" id="KW-0614">Plasmid</keyword>
<keyword evidence="1 4" id="KW-0812">Transmembrane</keyword>
<evidence type="ECO:0000259" key="3">
    <source>
        <dbReference type="Pfam" id="PF16220"/>
    </source>
</evidence>
<dbReference type="Gene3D" id="2.60.120.1440">
    <property type="match status" value="1"/>
</dbReference>
<feature type="domain" description="FecR protein" evidence="2">
    <location>
        <begin position="111"/>
        <end position="202"/>
    </location>
</feature>
<accession>A0A3G9G9R7</accession>
<keyword evidence="1" id="KW-1133">Transmembrane helix</keyword>
<dbReference type="PANTHER" id="PTHR30273:SF2">
    <property type="entry name" value="PROTEIN FECR"/>
    <property type="match status" value="1"/>
</dbReference>
<dbReference type="InterPro" id="IPR006860">
    <property type="entry name" value="FecR"/>
</dbReference>
<gene>
    <name evidence="4" type="ORF">EM6_3356</name>
</gene>
<reference evidence="5" key="2">
    <citation type="journal article" date="2017" name="Plant Physiol. Biochem.">
        <title>Differential oxidative and antioxidative response of duckweed Lemna minor toward plant growth promoting/inhibiting bacteria.</title>
        <authorList>
            <person name="Ishizawa H."/>
            <person name="Kuroda M."/>
            <person name="Morikawa M."/>
            <person name="Ike M."/>
        </authorList>
    </citation>
    <scope>NUCLEOTIDE SEQUENCE [LARGE SCALE GENOMIC DNA]</scope>
    <source>
        <strain evidence="5">M6</strain>
    </source>
</reference>
<dbReference type="EMBL" id="AP018829">
    <property type="protein sequence ID" value="BBF82715.1"/>
    <property type="molecule type" value="Genomic_DNA"/>
</dbReference>
<dbReference type="PIRSF" id="PIRSF018266">
    <property type="entry name" value="FecR"/>
    <property type="match status" value="1"/>
</dbReference>
<feature type="transmembrane region" description="Helical" evidence="1">
    <location>
        <begin position="82"/>
        <end position="102"/>
    </location>
</feature>
<name>A0A3G9G9R7_9CAUL</name>
<protein>
    <submittedName>
        <fullName evidence="4">Heme uptake transmembrane sensor</fullName>
    </submittedName>
</protein>
<dbReference type="Pfam" id="PF04773">
    <property type="entry name" value="FecR"/>
    <property type="match status" value="1"/>
</dbReference>
<evidence type="ECO:0000313" key="4">
    <source>
        <dbReference type="EMBL" id="BBF82715.1"/>
    </source>
</evidence>
<dbReference type="InterPro" id="IPR012373">
    <property type="entry name" value="Ferrdict_sens_TM"/>
</dbReference>
<keyword evidence="1" id="KW-0472">Membrane</keyword>
<evidence type="ECO:0000256" key="1">
    <source>
        <dbReference type="SAM" id="Phobius"/>
    </source>
</evidence>
<dbReference type="InterPro" id="IPR032623">
    <property type="entry name" value="FecR_N"/>
</dbReference>
<dbReference type="AlphaFoldDB" id="A0A3G9G9R7"/>
<geneLocation type="plasmid" evidence="5">
    <name>pasem-1 dna</name>
</geneLocation>
<organism evidence="4 5">
    <name type="scientific">Asticcacaulis excentricus</name>
    <dbReference type="NCBI Taxonomy" id="78587"/>
    <lineage>
        <taxon>Bacteria</taxon>
        <taxon>Pseudomonadati</taxon>
        <taxon>Pseudomonadota</taxon>
        <taxon>Alphaproteobacteria</taxon>
        <taxon>Caulobacterales</taxon>
        <taxon>Caulobacteraceae</taxon>
        <taxon>Asticcacaulis</taxon>
    </lineage>
</organism>
<dbReference type="GO" id="GO:0016989">
    <property type="term" value="F:sigma factor antagonist activity"/>
    <property type="evidence" value="ECO:0007669"/>
    <property type="project" value="TreeGrafter"/>
</dbReference>
<feature type="domain" description="FecR N-terminal" evidence="3">
    <location>
        <begin position="6"/>
        <end position="48"/>
    </location>
</feature>
<evidence type="ECO:0000313" key="5">
    <source>
        <dbReference type="Proteomes" id="UP000278756"/>
    </source>
</evidence>
<evidence type="ECO:0000259" key="2">
    <source>
        <dbReference type="Pfam" id="PF04773"/>
    </source>
</evidence>